<comment type="caution">
    <text evidence="2">The sequence shown here is derived from an EMBL/GenBank/DDBJ whole genome shotgun (WGS) entry which is preliminary data.</text>
</comment>
<proteinExistence type="predicted"/>
<feature type="coiled-coil region" evidence="1">
    <location>
        <begin position="461"/>
        <end position="488"/>
    </location>
</feature>
<keyword evidence="3" id="KW-1185">Reference proteome</keyword>
<dbReference type="SUPFAM" id="SSF52540">
    <property type="entry name" value="P-loop containing nucleoside triphosphate hydrolases"/>
    <property type="match status" value="1"/>
</dbReference>
<evidence type="ECO:0008006" key="4">
    <source>
        <dbReference type="Google" id="ProtNLM"/>
    </source>
</evidence>
<dbReference type="EMBL" id="JAPFFF010000001">
    <property type="protein sequence ID" value="KAK8899049.1"/>
    <property type="molecule type" value="Genomic_DNA"/>
</dbReference>
<sequence length="660" mass="76764">MSDNFRAKDALLFKEKMFEMTNELKEELILSPNPIVILLLGPSRSGKSTLANIILNPSLDQKNEVFKTDEGNSPVTMQIQYLKVPLSYLIKKHNLNLNVSHDLDLFLFDCEGFDSLGNATESLRKSVFTFLQISTINIFVSKMIDKSNIGELKAFFSLPKLICGSKQLNKGTAIVLTDSGVPGKPSEDEFETKRKENDTNENNKIMSYLHEKHIDFTKENTSFFAQPKWNNEKHYFESIKDLIKFITNIVTNQFPFQGKTIVQIFDKCIPLVSKLNDLDNSDIRLDLIVDNLINDYFQQSFDFVIGKCPQLIDDVLNNKNANELISLSRKQFYQPIQQLLINEFSYKSNEIYENINQFFPEKYNEFSNKIACLVEEKSMYQLEKLCQSIVIPFIAEQVMNSTKVKICNDISQSYNHPSISDLIDYYQHSANDLFDEQLHVICDNLISTPSYNSQIKMINSYVAQQVVIIEQNERIRKLEEERQIYNDSFDLLKVAAKISQNRVPGQNQITVFAFGRNRTFNLDDNGNVIIRNRAILRKTYQFRMNWDFEDEKISEYPAQIICDFVNGKIYPRVENQVLTTHLGHWKRSTFYLVYREMRRKTERVKWELTIELFDGFVFKETMSPIFILKSPQIDFCEPKAPAHNNDQSVKVPTELHITLI</sequence>
<dbReference type="Proteomes" id="UP001470230">
    <property type="component" value="Unassembled WGS sequence"/>
</dbReference>
<organism evidence="2 3">
    <name type="scientific">Tritrichomonas musculus</name>
    <dbReference type="NCBI Taxonomy" id="1915356"/>
    <lineage>
        <taxon>Eukaryota</taxon>
        <taxon>Metamonada</taxon>
        <taxon>Parabasalia</taxon>
        <taxon>Tritrichomonadida</taxon>
        <taxon>Tritrichomonadidae</taxon>
        <taxon>Tritrichomonas</taxon>
    </lineage>
</organism>
<reference evidence="2 3" key="1">
    <citation type="submission" date="2024-04" db="EMBL/GenBank/DDBJ databases">
        <title>Tritrichomonas musculus Genome.</title>
        <authorList>
            <person name="Alves-Ferreira E."/>
            <person name="Grigg M."/>
            <person name="Lorenzi H."/>
            <person name="Galac M."/>
        </authorList>
    </citation>
    <scope>NUCLEOTIDE SEQUENCE [LARGE SCALE GENOMIC DNA]</scope>
    <source>
        <strain evidence="2 3">EAF2021</strain>
    </source>
</reference>
<evidence type="ECO:0000256" key="1">
    <source>
        <dbReference type="SAM" id="Coils"/>
    </source>
</evidence>
<accession>A0ABR2L6R9</accession>
<gene>
    <name evidence="2" type="ORF">M9Y10_001347</name>
</gene>
<evidence type="ECO:0000313" key="3">
    <source>
        <dbReference type="Proteomes" id="UP001470230"/>
    </source>
</evidence>
<name>A0ABR2L6R9_9EUKA</name>
<evidence type="ECO:0000313" key="2">
    <source>
        <dbReference type="EMBL" id="KAK8899049.1"/>
    </source>
</evidence>
<dbReference type="InterPro" id="IPR027417">
    <property type="entry name" value="P-loop_NTPase"/>
</dbReference>
<protein>
    <recommendedName>
        <fullName evidence="4">Guanylate-binding protein N-terminal domain-containing protein</fullName>
    </recommendedName>
</protein>
<keyword evidence="1" id="KW-0175">Coiled coil</keyword>
<dbReference type="Gene3D" id="3.40.50.300">
    <property type="entry name" value="P-loop containing nucleotide triphosphate hydrolases"/>
    <property type="match status" value="1"/>
</dbReference>